<accession>A0A1V6PQY2</accession>
<proteinExistence type="predicted"/>
<dbReference type="EMBL" id="MDYN01000062">
    <property type="protein sequence ID" value="OQD79112.1"/>
    <property type="molecule type" value="Genomic_DNA"/>
</dbReference>
<evidence type="ECO:0008006" key="3">
    <source>
        <dbReference type="Google" id="ProtNLM"/>
    </source>
</evidence>
<organism evidence="1 2">
    <name type="scientific">Penicillium antarcticum</name>
    <dbReference type="NCBI Taxonomy" id="416450"/>
    <lineage>
        <taxon>Eukaryota</taxon>
        <taxon>Fungi</taxon>
        <taxon>Dikarya</taxon>
        <taxon>Ascomycota</taxon>
        <taxon>Pezizomycotina</taxon>
        <taxon>Eurotiomycetes</taxon>
        <taxon>Eurotiomycetidae</taxon>
        <taxon>Eurotiales</taxon>
        <taxon>Aspergillaceae</taxon>
        <taxon>Penicillium</taxon>
    </lineage>
</organism>
<dbReference type="STRING" id="416450.A0A1V6PQY2"/>
<name>A0A1V6PQY2_9EURO</name>
<dbReference type="InterPro" id="IPR043472">
    <property type="entry name" value="Macro_dom-like"/>
</dbReference>
<gene>
    <name evidence="1" type="ORF">PENANT_c062G11485</name>
</gene>
<dbReference type="AlphaFoldDB" id="A0A1V6PQY2"/>
<evidence type="ECO:0000313" key="1">
    <source>
        <dbReference type="EMBL" id="OQD79112.1"/>
    </source>
</evidence>
<dbReference type="Proteomes" id="UP000191672">
    <property type="component" value="Unassembled WGS sequence"/>
</dbReference>
<dbReference type="Gene3D" id="3.40.220.10">
    <property type="entry name" value="Leucine Aminopeptidase, subunit E, domain 1"/>
    <property type="match status" value="1"/>
</dbReference>
<sequence>MNANIPEIILLCQDADFITALTRAQQEHWPELPSKLTITPINSRLNRLDSSVTFDLIVSPANSYGRLDGGFDDAISLAFSPRDDYGALMRAVQLELYEKWRGFAPPGTCTLVQFPVPLVQNSRRCAWVAICPTMREPMNVVWDREIVYESVWSLLCQVEGHNRASEEKINRLLMTPQAAGIGKVSKERWSAQMVLAMKHFVDAVERPERWSRMQWNEIMKDCDEVATTWKTKEQNS</sequence>
<comment type="caution">
    <text evidence="1">The sequence shown here is derived from an EMBL/GenBank/DDBJ whole genome shotgun (WGS) entry which is preliminary data.</text>
</comment>
<dbReference type="SUPFAM" id="SSF52949">
    <property type="entry name" value="Macro domain-like"/>
    <property type="match status" value="1"/>
</dbReference>
<protein>
    <recommendedName>
        <fullName evidence="3">Macro domain-like protein</fullName>
    </recommendedName>
</protein>
<keyword evidence="2" id="KW-1185">Reference proteome</keyword>
<reference evidence="2" key="1">
    <citation type="journal article" date="2017" name="Nat. Microbiol.">
        <title>Global analysis of biosynthetic gene clusters reveals vast potential of secondary metabolite production in Penicillium species.</title>
        <authorList>
            <person name="Nielsen J.C."/>
            <person name="Grijseels S."/>
            <person name="Prigent S."/>
            <person name="Ji B."/>
            <person name="Dainat J."/>
            <person name="Nielsen K.F."/>
            <person name="Frisvad J.C."/>
            <person name="Workman M."/>
            <person name="Nielsen J."/>
        </authorList>
    </citation>
    <scope>NUCLEOTIDE SEQUENCE [LARGE SCALE GENOMIC DNA]</scope>
    <source>
        <strain evidence="2">IBT 31811</strain>
    </source>
</reference>
<evidence type="ECO:0000313" key="2">
    <source>
        <dbReference type="Proteomes" id="UP000191672"/>
    </source>
</evidence>
<dbReference type="OrthoDB" id="6082470at2759"/>